<proteinExistence type="predicted"/>
<gene>
    <name evidence="2" type="ORF">UFOVP361_52</name>
</gene>
<evidence type="ECO:0000313" key="2">
    <source>
        <dbReference type="EMBL" id="CAB5222252.1"/>
    </source>
</evidence>
<organism evidence="2">
    <name type="scientific">uncultured Caudovirales phage</name>
    <dbReference type="NCBI Taxonomy" id="2100421"/>
    <lineage>
        <taxon>Viruses</taxon>
        <taxon>Duplodnaviria</taxon>
        <taxon>Heunggongvirae</taxon>
        <taxon>Uroviricota</taxon>
        <taxon>Caudoviricetes</taxon>
        <taxon>Peduoviridae</taxon>
        <taxon>Maltschvirus</taxon>
        <taxon>Maltschvirus maltsch</taxon>
    </lineage>
</organism>
<protein>
    <submittedName>
        <fullName evidence="2">Baseplate protein J-like</fullName>
    </submittedName>
</protein>
<name>A0A6J7WZT7_9CAUD</name>
<feature type="domain" description="Baseplate J-like C-terminal" evidence="1">
    <location>
        <begin position="392"/>
        <end position="482"/>
    </location>
</feature>
<dbReference type="InterPro" id="IPR058530">
    <property type="entry name" value="Baseplate_J-like_C"/>
</dbReference>
<sequence>MATDYSNRDYSTIKQDLLLRATQIVPEWTSRETSDFGMVMVDLWAYFADVLHYYIDRAADESFIDTATQRESLLALANLYDYTPNRQKASNALVTIDTSAIPNGVGVTIPAKTVLVAPATSTNPIVYFSTTVSASVTNAESETLSVVEGEYVVDENLGNSNGNSNQVFKLFYKNVIANSIEISVYEGILIGNAPTAEIYRYVENVTTYGSTDKVFSIDVNANGETLIVFGNNINGKVPATGQTITATYRKGKGIIGNVGVNKITTFYSSPSPYLSSMSSTAATGGSNAETMESMRVNIPAAFAAQNRAVSLQDYKDLTLTVPGVAKATVEYASVSNTTIIHAVPFISDYLTTVDNVLTLPNTTASDIIKFFEPRSLIGASVSVDTTTALTAVNVTAVVYVKDGYVSAYVLDAVKTALDTLFAFDNVSFAQTLSKGTIYRTILNVDGVDYVTISAPSTETVASGAYNLLKKGTYNISTVGGVTGS</sequence>
<reference evidence="2" key="1">
    <citation type="submission" date="2020-05" db="EMBL/GenBank/DDBJ databases">
        <authorList>
            <person name="Chiriac C."/>
            <person name="Salcher M."/>
            <person name="Ghai R."/>
            <person name="Kavagutti S V."/>
        </authorList>
    </citation>
    <scope>NUCLEOTIDE SEQUENCE</scope>
</reference>
<evidence type="ECO:0000259" key="1">
    <source>
        <dbReference type="Pfam" id="PF26079"/>
    </source>
</evidence>
<accession>A0A6J7WZT7</accession>
<dbReference type="Pfam" id="PF26079">
    <property type="entry name" value="Baseplate_J_C"/>
    <property type="match status" value="1"/>
</dbReference>
<dbReference type="EMBL" id="LR798301">
    <property type="protein sequence ID" value="CAB5222252.1"/>
    <property type="molecule type" value="Genomic_DNA"/>
</dbReference>